<accession>A0A1C5JR12</accession>
<protein>
    <submittedName>
        <fullName evidence="1">Uncharacterized protein</fullName>
    </submittedName>
</protein>
<name>A0A1C5JR12_9ACTN</name>
<reference evidence="1 2" key="1">
    <citation type="submission" date="2016-06" db="EMBL/GenBank/DDBJ databases">
        <authorList>
            <person name="Kjaerup R.B."/>
            <person name="Dalgaard T.S."/>
            <person name="Juul-Madsen H.R."/>
        </authorList>
    </citation>
    <scope>NUCLEOTIDE SEQUENCE [LARGE SCALE GENOMIC DNA]</scope>
    <source>
        <strain evidence="1 2">DSM 43904</strain>
    </source>
</reference>
<keyword evidence="2" id="KW-1185">Reference proteome</keyword>
<organism evidence="1 2">
    <name type="scientific">Micromonospora echinaurantiaca</name>
    <dbReference type="NCBI Taxonomy" id="47857"/>
    <lineage>
        <taxon>Bacteria</taxon>
        <taxon>Bacillati</taxon>
        <taxon>Actinomycetota</taxon>
        <taxon>Actinomycetes</taxon>
        <taxon>Micromonosporales</taxon>
        <taxon>Micromonosporaceae</taxon>
        <taxon>Micromonospora</taxon>
    </lineage>
</organism>
<gene>
    <name evidence="1" type="ORF">GA0070609_4792</name>
</gene>
<dbReference type="AlphaFoldDB" id="A0A1C5JR12"/>
<evidence type="ECO:0000313" key="1">
    <source>
        <dbReference type="EMBL" id="SCG73022.1"/>
    </source>
</evidence>
<evidence type="ECO:0000313" key="2">
    <source>
        <dbReference type="Proteomes" id="UP000198217"/>
    </source>
</evidence>
<sequence length="164" mass="17893">MSWLRRLRYSVPGVSPSSSYQGWDEYDGPLLSGRPTVAAALARAPRRFVDLVVQPGDPELALSRADLLAAITVGTGDGRSWTISLAEEMKPVVDTGPDVTDDDILLAAFAAHPEVTLAQHPDRECFELALARLLRVDELLALTVDALSAAHRELARRLRIELPD</sequence>
<proteinExistence type="predicted"/>
<dbReference type="EMBL" id="LT607750">
    <property type="protein sequence ID" value="SCG73022.1"/>
    <property type="molecule type" value="Genomic_DNA"/>
</dbReference>
<dbReference type="RefSeq" id="WP_088995802.1">
    <property type="nucleotide sequence ID" value="NZ_LT607750.1"/>
</dbReference>
<dbReference type="Proteomes" id="UP000198217">
    <property type="component" value="Chromosome I"/>
</dbReference>